<evidence type="ECO:0000313" key="3">
    <source>
        <dbReference type="EMBL" id="MBM7621907.1"/>
    </source>
</evidence>
<proteinExistence type="predicted"/>
<accession>A0ABS2P4M0</accession>
<dbReference type="Gene3D" id="1.10.260.40">
    <property type="entry name" value="lambda repressor-like DNA-binding domains"/>
    <property type="match status" value="1"/>
</dbReference>
<protein>
    <submittedName>
        <fullName evidence="3">Transcriptional regulator with XRE-family HTH domain</fullName>
    </submittedName>
</protein>
<dbReference type="PANTHER" id="PTHR46558">
    <property type="entry name" value="TRACRIPTIONAL REGULATORY PROTEIN-RELATED-RELATED"/>
    <property type="match status" value="1"/>
</dbReference>
<organism evidence="3 4">
    <name type="scientific">Sutcliffiella tianshenii</name>
    <dbReference type="NCBI Taxonomy" id="1463404"/>
    <lineage>
        <taxon>Bacteria</taxon>
        <taxon>Bacillati</taxon>
        <taxon>Bacillota</taxon>
        <taxon>Bacilli</taxon>
        <taxon>Bacillales</taxon>
        <taxon>Bacillaceae</taxon>
        <taxon>Sutcliffiella</taxon>
    </lineage>
</organism>
<evidence type="ECO:0000259" key="2">
    <source>
        <dbReference type="PROSITE" id="PS50943"/>
    </source>
</evidence>
<dbReference type="PANTHER" id="PTHR46558:SF4">
    <property type="entry name" value="DNA-BIDING PHAGE PROTEIN"/>
    <property type="match status" value="1"/>
</dbReference>
<name>A0ABS2P4M0_9BACI</name>
<dbReference type="RefSeq" id="WP_204418929.1">
    <property type="nucleotide sequence ID" value="NZ_JAFBED010000011.1"/>
</dbReference>
<dbReference type="InterPro" id="IPR010982">
    <property type="entry name" value="Lambda_DNA-bd_dom_sf"/>
</dbReference>
<dbReference type="Pfam" id="PF01381">
    <property type="entry name" value="HTH_3"/>
    <property type="match status" value="1"/>
</dbReference>
<dbReference type="EMBL" id="JAFBED010000011">
    <property type="protein sequence ID" value="MBM7621907.1"/>
    <property type="molecule type" value="Genomic_DNA"/>
</dbReference>
<dbReference type="CDD" id="cd00093">
    <property type="entry name" value="HTH_XRE"/>
    <property type="match status" value="1"/>
</dbReference>
<dbReference type="Proteomes" id="UP000737402">
    <property type="component" value="Unassembled WGS sequence"/>
</dbReference>
<reference evidence="3 4" key="1">
    <citation type="submission" date="2021-01" db="EMBL/GenBank/DDBJ databases">
        <title>Genomic Encyclopedia of Type Strains, Phase IV (KMG-IV): sequencing the most valuable type-strain genomes for metagenomic binning, comparative biology and taxonomic classification.</title>
        <authorList>
            <person name="Goeker M."/>
        </authorList>
    </citation>
    <scope>NUCLEOTIDE SEQUENCE [LARGE SCALE GENOMIC DNA]</scope>
    <source>
        <strain evidence="3 4">DSM 25879</strain>
    </source>
</reference>
<comment type="caution">
    <text evidence="3">The sequence shown here is derived from an EMBL/GenBank/DDBJ whole genome shotgun (WGS) entry which is preliminary data.</text>
</comment>
<dbReference type="SUPFAM" id="SSF47413">
    <property type="entry name" value="lambda repressor-like DNA-binding domains"/>
    <property type="match status" value="1"/>
</dbReference>
<evidence type="ECO:0000313" key="4">
    <source>
        <dbReference type="Proteomes" id="UP000737402"/>
    </source>
</evidence>
<gene>
    <name evidence="3" type="ORF">JOC95_003815</name>
</gene>
<dbReference type="SMART" id="SM00530">
    <property type="entry name" value="HTH_XRE"/>
    <property type="match status" value="1"/>
</dbReference>
<feature type="domain" description="HTH cro/C1-type" evidence="2">
    <location>
        <begin position="8"/>
        <end position="62"/>
    </location>
</feature>
<keyword evidence="4" id="KW-1185">Reference proteome</keyword>
<dbReference type="InterPro" id="IPR001387">
    <property type="entry name" value="Cro/C1-type_HTH"/>
</dbReference>
<evidence type="ECO:0000256" key="1">
    <source>
        <dbReference type="ARBA" id="ARBA00023125"/>
    </source>
</evidence>
<dbReference type="PROSITE" id="PS50943">
    <property type="entry name" value="HTH_CROC1"/>
    <property type="match status" value="1"/>
</dbReference>
<keyword evidence="1" id="KW-0238">DNA-binding</keyword>
<sequence>MKNVGENIRQYRERAKLTQSELSVKLRVGAATIEKYESGQQIPDMQTILKISTVLDVPASELLESASHINSHGIDHELAQLIEEIGVKRAKLILRKAKEYSDEDFLNVMQMLFEKKYKIN</sequence>